<comment type="subcellular location">
    <subcellularLocation>
        <location evidence="1">Nucleus</location>
    </subcellularLocation>
</comment>
<dbReference type="InterPro" id="IPR029055">
    <property type="entry name" value="Ntn_hydrolases_N"/>
</dbReference>
<evidence type="ECO:0000256" key="2">
    <source>
        <dbReference type="ARBA" id="ARBA00022490"/>
    </source>
</evidence>
<dbReference type="EMBL" id="JANBQB010002244">
    <property type="protein sequence ID" value="KAJ1967887.1"/>
    <property type="molecule type" value="Genomic_DNA"/>
</dbReference>
<dbReference type="GO" id="GO:0005634">
    <property type="term" value="C:nucleus"/>
    <property type="evidence" value="ECO:0007669"/>
    <property type="project" value="UniProtKB-SubCell"/>
</dbReference>
<dbReference type="OrthoDB" id="268428at2759"/>
<evidence type="ECO:0000313" key="4">
    <source>
        <dbReference type="EMBL" id="KAJ1967887.1"/>
    </source>
</evidence>
<dbReference type="InterPro" id="IPR023333">
    <property type="entry name" value="Proteasome_suB-type"/>
</dbReference>
<name>A0A9W8AT81_9FUNG</name>
<dbReference type="PANTHER" id="PTHR32194:SF2">
    <property type="entry name" value="PROTEASOME SUBUNIT BETA TYPE-1"/>
    <property type="match status" value="1"/>
</dbReference>
<feature type="non-terminal residue" evidence="4">
    <location>
        <position position="1"/>
    </location>
</feature>
<dbReference type="Proteomes" id="UP001151582">
    <property type="component" value="Unassembled WGS sequence"/>
</dbReference>
<dbReference type="PANTHER" id="PTHR32194">
    <property type="entry name" value="METALLOPROTEASE TLDD"/>
    <property type="match status" value="1"/>
</dbReference>
<evidence type="ECO:0000256" key="1">
    <source>
        <dbReference type="ARBA" id="ARBA00004123"/>
    </source>
</evidence>
<dbReference type="Pfam" id="PF00227">
    <property type="entry name" value="Proteasome"/>
    <property type="match status" value="1"/>
</dbReference>
<dbReference type="GO" id="GO:0051603">
    <property type="term" value="P:proteolysis involved in protein catabolic process"/>
    <property type="evidence" value="ECO:0007669"/>
    <property type="project" value="InterPro"/>
</dbReference>
<dbReference type="GO" id="GO:0016787">
    <property type="term" value="F:hydrolase activity"/>
    <property type="evidence" value="ECO:0007669"/>
    <property type="project" value="UniProtKB-KW"/>
</dbReference>
<dbReference type="AlphaFoldDB" id="A0A9W8AT81"/>
<sequence length="98" mass="11179">KPYQVNMLVGGYDAKAGSSLYWIDYLGAMTKIPYAAHGYAAFYCMSVFDRYYDEDLTLDDAKDIIRKCLGEIERRFIINLSSFSIKLINKDGISEITL</sequence>
<reference evidence="4" key="1">
    <citation type="submission" date="2022-07" db="EMBL/GenBank/DDBJ databases">
        <title>Phylogenomic reconstructions and comparative analyses of Kickxellomycotina fungi.</title>
        <authorList>
            <person name="Reynolds N.K."/>
            <person name="Stajich J.E."/>
            <person name="Barry K."/>
            <person name="Grigoriev I.V."/>
            <person name="Crous P."/>
            <person name="Smith M.E."/>
        </authorList>
    </citation>
    <scope>NUCLEOTIDE SEQUENCE</scope>
    <source>
        <strain evidence="4">RSA 567</strain>
    </source>
</reference>
<keyword evidence="2" id="KW-0963">Cytoplasm</keyword>
<dbReference type="EC" id="3.4.25.1" evidence="4"/>
<accession>A0A9W8AT81</accession>
<organism evidence="4 5">
    <name type="scientific">Dimargaris verticillata</name>
    <dbReference type="NCBI Taxonomy" id="2761393"/>
    <lineage>
        <taxon>Eukaryota</taxon>
        <taxon>Fungi</taxon>
        <taxon>Fungi incertae sedis</taxon>
        <taxon>Zoopagomycota</taxon>
        <taxon>Kickxellomycotina</taxon>
        <taxon>Dimargaritomycetes</taxon>
        <taxon>Dimargaritales</taxon>
        <taxon>Dimargaritaceae</taxon>
        <taxon>Dimargaris</taxon>
    </lineage>
</organism>
<dbReference type="SUPFAM" id="SSF56235">
    <property type="entry name" value="N-terminal nucleophile aminohydrolases (Ntn hydrolases)"/>
    <property type="match status" value="1"/>
</dbReference>
<keyword evidence="5" id="KW-1185">Reference proteome</keyword>
<keyword evidence="3 4" id="KW-0647">Proteasome</keyword>
<comment type="caution">
    <text evidence="4">The sequence shown here is derived from an EMBL/GenBank/DDBJ whole genome shotgun (WGS) entry which is preliminary data.</text>
</comment>
<keyword evidence="4" id="KW-0378">Hydrolase</keyword>
<proteinExistence type="predicted"/>
<evidence type="ECO:0000313" key="5">
    <source>
        <dbReference type="Proteomes" id="UP001151582"/>
    </source>
</evidence>
<dbReference type="Gene3D" id="3.60.20.10">
    <property type="entry name" value="Glutamine Phosphoribosylpyrophosphate, subunit 1, domain 1"/>
    <property type="match status" value="1"/>
</dbReference>
<dbReference type="InterPro" id="IPR001353">
    <property type="entry name" value="Proteasome_sua/b"/>
</dbReference>
<dbReference type="GO" id="GO:0005737">
    <property type="term" value="C:cytoplasm"/>
    <property type="evidence" value="ECO:0007669"/>
    <property type="project" value="TreeGrafter"/>
</dbReference>
<gene>
    <name evidence="4" type="primary">PSMB2</name>
    <name evidence="4" type="ORF">H4R34_006340</name>
</gene>
<evidence type="ECO:0000256" key="3">
    <source>
        <dbReference type="ARBA" id="ARBA00022942"/>
    </source>
</evidence>
<protein>
    <submittedName>
        <fullName evidence="4">Proteasome subunit beta type-2</fullName>
        <ecNumber evidence="4">3.4.25.1</ecNumber>
    </submittedName>
</protein>
<dbReference type="GO" id="GO:0005839">
    <property type="term" value="C:proteasome core complex"/>
    <property type="evidence" value="ECO:0007669"/>
    <property type="project" value="InterPro"/>
</dbReference>